<dbReference type="Pfam" id="PF06701">
    <property type="entry name" value="MIB_HERC2"/>
    <property type="match status" value="1"/>
</dbReference>
<dbReference type="FunFam" id="3.30.2410.10:FF:000006">
    <property type="entry name" value="probable E3 ubiquitin-protein ligase HERC1 isoform X2"/>
    <property type="match status" value="1"/>
</dbReference>
<evidence type="ECO:0000256" key="4">
    <source>
        <dbReference type="ARBA" id="ARBA00012485"/>
    </source>
</evidence>
<dbReference type="InterPro" id="IPR037976">
    <property type="entry name" value="HERC2_APC10"/>
</dbReference>
<dbReference type="InterPro" id="IPR008979">
    <property type="entry name" value="Galactose-bd-like_sf"/>
</dbReference>
<dbReference type="FunCoup" id="A0A6I8UHJ7">
    <property type="interactions" value="1802"/>
</dbReference>
<dbReference type="Gene3D" id="2.30.30.40">
    <property type="entry name" value="SH3 Domains"/>
    <property type="match status" value="1"/>
</dbReference>
<feature type="compositionally biased region" description="Polar residues" evidence="15">
    <location>
        <begin position="1465"/>
        <end position="1476"/>
    </location>
</feature>
<evidence type="ECO:0000256" key="5">
    <source>
        <dbReference type="ARBA" id="ARBA00022490"/>
    </source>
</evidence>
<dbReference type="GO" id="GO:0005814">
    <property type="term" value="C:centriole"/>
    <property type="evidence" value="ECO:0007669"/>
    <property type="project" value="UniProtKB-SubCell"/>
</dbReference>
<keyword evidence="7" id="KW-0808">Transferase</keyword>
<keyword evidence="9 13" id="KW-0833">Ubl conjugation pathway</keyword>
<dbReference type="Pfam" id="PF11515">
    <property type="entry name" value="Cul7"/>
    <property type="match status" value="1"/>
</dbReference>
<dbReference type="SUPFAM" id="SSF50985">
    <property type="entry name" value="RCC1/BLIP-II"/>
    <property type="match status" value="3"/>
</dbReference>
<evidence type="ECO:0000313" key="21">
    <source>
        <dbReference type="RefSeq" id="XP_001355626.4"/>
    </source>
</evidence>
<feature type="active site" description="Glycyl thioester intermediate" evidence="13">
    <location>
        <position position="5041"/>
    </location>
</feature>
<dbReference type="Gene3D" id="2.60.120.260">
    <property type="entry name" value="Galactose-binding domain-like"/>
    <property type="match status" value="1"/>
</dbReference>
<dbReference type="InterPro" id="IPR014722">
    <property type="entry name" value="Rib_uL2_dom2"/>
</dbReference>
<feature type="compositionally biased region" description="Low complexity" evidence="15">
    <location>
        <begin position="4054"/>
        <end position="4066"/>
    </location>
</feature>
<dbReference type="SMART" id="SM00119">
    <property type="entry name" value="HECTc"/>
    <property type="match status" value="1"/>
</dbReference>
<feature type="region of interest" description="Disordered" evidence="15">
    <location>
        <begin position="1"/>
        <end position="52"/>
    </location>
</feature>
<evidence type="ECO:0000256" key="13">
    <source>
        <dbReference type="PROSITE-ProRule" id="PRU00104"/>
    </source>
</evidence>
<gene>
    <name evidence="21" type="primary">HERC2</name>
</gene>
<keyword evidence="10" id="KW-0206">Cytoskeleton</keyword>
<proteinExistence type="predicted"/>
<feature type="repeat" description="RCC1" evidence="14">
    <location>
        <begin position="641"/>
        <end position="691"/>
    </location>
</feature>
<dbReference type="Pfam" id="PF00632">
    <property type="entry name" value="HECT"/>
    <property type="match status" value="1"/>
</dbReference>
<dbReference type="EC" id="2.3.2.26" evidence="4"/>
<feature type="repeat" description="RCC1" evidence="14">
    <location>
        <begin position="4504"/>
        <end position="4555"/>
    </location>
</feature>
<feature type="compositionally biased region" description="Low complexity" evidence="15">
    <location>
        <begin position="1114"/>
        <end position="1125"/>
    </location>
</feature>
<dbReference type="Gene3D" id="3.30.2410.10">
    <property type="entry name" value="Hect, E3 ligase catalytic domain"/>
    <property type="match status" value="1"/>
</dbReference>
<dbReference type="PROSITE" id="PS51284">
    <property type="entry name" value="DOC"/>
    <property type="match status" value="1"/>
</dbReference>
<feature type="domain" description="MIB/HERC2" evidence="19">
    <location>
        <begin position="1956"/>
        <end position="2029"/>
    </location>
</feature>
<dbReference type="InterPro" id="IPR009060">
    <property type="entry name" value="UBA-like_sf"/>
</dbReference>
<dbReference type="PROSITE" id="PS50030">
    <property type="entry name" value="UBA"/>
    <property type="match status" value="1"/>
</dbReference>
<dbReference type="InParanoid" id="A0A6I8UHJ7"/>
<dbReference type="PROSITE" id="PS50237">
    <property type="entry name" value="HECT"/>
    <property type="match status" value="1"/>
</dbReference>
<evidence type="ECO:0000313" key="20">
    <source>
        <dbReference type="Proteomes" id="UP000001819"/>
    </source>
</evidence>
<dbReference type="PROSITE" id="PS50012">
    <property type="entry name" value="RCC1_3"/>
    <property type="match status" value="17"/>
</dbReference>
<evidence type="ECO:0000256" key="1">
    <source>
        <dbReference type="ARBA" id="ARBA00000885"/>
    </source>
</evidence>
<feature type="compositionally biased region" description="Gly residues" evidence="15">
    <location>
        <begin position="7"/>
        <end position="23"/>
    </location>
</feature>
<feature type="region of interest" description="Disordered" evidence="15">
    <location>
        <begin position="1695"/>
        <end position="1722"/>
    </location>
</feature>
<dbReference type="CDD" id="cd08664">
    <property type="entry name" value="APC10-HERC2"/>
    <property type="match status" value="1"/>
</dbReference>
<dbReference type="UniPathway" id="UPA00143"/>
<feature type="compositionally biased region" description="Low complexity" evidence="15">
    <location>
        <begin position="2680"/>
        <end position="2711"/>
    </location>
</feature>
<feature type="region of interest" description="Disordered" evidence="15">
    <location>
        <begin position="2034"/>
        <end position="2056"/>
    </location>
</feature>
<dbReference type="InterPro" id="IPR001199">
    <property type="entry name" value="Cyt_B5-like_heme/steroid-bd"/>
</dbReference>
<feature type="repeat" description="RCC1" evidence="14">
    <location>
        <begin position="4240"/>
        <end position="4291"/>
    </location>
</feature>
<feature type="repeat" description="RCC1" evidence="14">
    <location>
        <begin position="3363"/>
        <end position="3414"/>
    </location>
</feature>
<dbReference type="PANTHER" id="PTHR22870">
    <property type="entry name" value="REGULATOR OF CHROMOSOME CONDENSATION"/>
    <property type="match status" value="1"/>
</dbReference>
<feature type="compositionally biased region" description="Low complexity" evidence="15">
    <location>
        <begin position="2485"/>
        <end position="2495"/>
    </location>
</feature>
<dbReference type="ExpressionAtlas" id="A0A6I8UHJ7">
    <property type="expression patterns" value="baseline"/>
</dbReference>
<evidence type="ECO:0000256" key="3">
    <source>
        <dbReference type="ARBA" id="ARBA00004906"/>
    </source>
</evidence>
<dbReference type="CDD" id="cd14402">
    <property type="entry name" value="UBA_HERC2"/>
    <property type="match status" value="1"/>
</dbReference>
<feature type="repeat" description="RCC1" evidence="14">
    <location>
        <begin position="3205"/>
        <end position="3256"/>
    </location>
</feature>
<sequence length="5103" mass="549955">MFNRQGSGTGTGQALGTGLGSGPGPSQSHGSSAGSGSGSGSGTTAATAPTPSPDLYLRPLPYLDAKWLRADLISSLRNASEGAVLWNHLIQDCELVSSPSAPLVNARGQLSYLGDDGKHYCGAQQLKCSCCQPEYCGPLSACNCDSCRPLDSDTAIKKLTSAAAQQAAAQGSQATDLILSSWQWSQPPTLTAKQDCQRTLIAELQELALRAAGNCLSAQHLRQQLFIYERYYVALKRHRQQPSTSSGTAGTTIATTTTATTVPGTTAPAVGSLEVPMVDPTSQDVDQPDHAALGLARVATRAALNFSFAFLRRAWRSGEDTEMCSELLSEALESLQELPEATLFESAEVSPLWMEVMERSIKFLRLVALGDPMGGRCTAPLNDRHTALCLLLELGVQKGTLAATLECVVLLLVLWEKDKAGNDNRDMPRKTGAPLLRILQRYQRIGHTAKAGGLPNGSESLSLPVVSATETFLRFLMLPKSSAAIVDLRRAAVVIISHLDRLVQPLMPRCLVRGHYPIHSSASASASASSSCSSSSPQQRVYALGWPSLSKEQHGFNAEPALSWSSDPSSLPLLNCKFQVQQIVCSESIVLILSEEGKLYNWRMFKPETEPQLLEEIAHETIVSIASHCEGRHFMAIDINRNAYSWGNGEDHRLGHGDTHARAVPTKITLLDRCVKAVFCGCSYSAAITCSGNLYTWGRGTYARLGHGNSDDQPLPTVVMALTEHEIIDVALGSGDAHSLCLTSEGHVYAWGDADYGKLGNGNLNGSMSPVLVESLPKVQRVFAGSQFSMALTTDGQLYSWGKASCLGHQLVERSAQWCSVPRLISGLQHKRIVDVAVGVAHCLALSSCGEVFGWGRNDSQQICPSSVSSEPLLRVPILVALPTLPASGVACTASQSLIWTQSSRQGVPLRCPFVIDPGEPTFRLLDQLLSMCSSQDNRQTPNQESECIAVACLNLVRLQLLALIINGVEPRQVGLASGGRLLGSLKSRILSLAGGSQVLRTIQVAAQQALQDGWSVLLPTAAERAQTLTSLLPSEPGQASSSGHRFMTDLLVSSLMAEGGLESALQHAIRLESSSCAAECVDGVNLPLMQLITRLLGNNAALTQTRFTPTLGKQQQHLLHQQQQQEKEEDQEHRHHSQEPSTSPSLSLLHRFQRLLLAHIHQADAEEDTTGAEALLDQYLHTLIPACVATLQQAHELALQCRDPGDHLPSSSQQARHLTRILQADISDALLHELLVGLVLLKRDRPQCLSSLRWSRLFLPLLRILDRLNRALGEGELRDGDDMGWPGIICRGGPKGGPPPADPETHYVRRADMENQLLDGSRCIILAGYVCDLSSYNCESETLKGLLDAGLGKDLTAEMSSQQAHRSAMEHILQHHKLGKYMAQATTEEKAALPSPTRLTHFSSECTLAQLLGIVANLMCSGPMLQPAELQCRQLDKSTLLSGGLQLFQPSNPFDEEKGEARSSLPNSCHSTAGNTPTEQPPAALQPLPLQPLTLQPLQPARSKLQQRADSFISGLAEARLSEPPVAAWLALTERYCKAHNLMWHQEFATEHPVQELERLLSAVLIRHQYLGGLVVIALEDCASAPDGGEASREMAPPKQLGEIIQLVHQAKWSVVRTRQQQNRSYKEVCAPILERLRFLLYEVRPAISPQQRGLRRLQILQRLPRFRLLVRRLLQELRSSRKPAKPEDLLNATIQQQQEKKPPPPPPKQEEDEEEESESLLRRLNERKIHGEGELDGVLMQDIVDFALQDSCDVETARRAMYCQMQRFQLRLAGLQLVQQLLELHGLLDAAQYSLLNGFLGLHLKPSSSAGSSASGSSLHVLGQLNMVSAYQKARLLLSQARVLDWAVRELRRLVNQEQQGSARGKDSSNLSTYVLLKRLPRARFLLSVFGLLAKELGPNELGLLINSGLLGTVLGLLAQTGGEGIAGGQPNTELSVLYEDSVMKQKSSKAQLSGPDLAKLMKIGTRIVRGSDWKWGDQDGNPPGEGRIISEVGEDGWVRVEWYTGATNSYRMGKEGQYDLQLADSALNVASPTEPEREELAGTEASPSSESHPSKLLRHCAAKLLQILAVGSGLHGAHLDRHALRGVTCMFRAIIDPKPAMENVASSLGWLNLGFIRAIAGDCPRLCLELSTPGWLAHYLELLEQPAGSEAGVYRQLHCLRLLQCILAQWTTEEEPRMGSLVRQLFATLGRIALHCPGDVTLQPTAEGKARVLLTASHSGSVAEELVSLLRRLHTLPHWNAVINSFLAQKLCVAAELLGEQQSSSPLDSEQIFVLGVLSAMGGCDLRPRVGLHCFNEGSHMIIASFTHKGRCLLAASSQGVSQGGSATATATATATAGFVKVPLLSVMPHLDHSVFSLSRLPMNEMLLNAWTVLLYGPATEAREYPPSSNASAEGRLDLGHLRAQQLHLAVLHTNSVLYRHQAALRRILKQRAPGIYADDVDTDTDVDRDRDREREREAEEGNEREQQDHTEPEEQSEQEQEQQQQQQSAAETGSGRGCQEAQLLIQCILLRATQASPVRACYTYTDLSTAALNCVQSLASQAHLELSESEAEGSVPSPAMATPPQPTMVHGVPVYNVFKTATATATTTKEVATKWPSQVAATDAELINQIMDMGFPKRTVELALKQLSLQAEIMPTPEQIVQWILEHPDVCANTIEEDPLPQGSSTHDPEADSDNESPSSLSSSSSANTSASSDTVEGQPGAAAGTGARASGAAASAVVAVASPPPVRFEARKDFQTADHYALYVRGLVRPGMTVRCCRDFEEIKQGDMGTVLIVDTEGLHDLNVQVDWRNHGSTYWVCFVHIELVEPPLGSGPRDPMSAHLLQPRPPPIVVGARVRPRCSARYGVFNQMRLGRTQRTAGVVTAVRGKQLTVDFPDQPGWQGHINDVEMVALPPTPAPIAADLQSQPAPSDLIEDWSRCIRSLTVSSNEAAAKHLLDGIGQTWQSCSSGPCRHWIRLELHDRILVHSLALKVSPEDHSHMPSLLEIRVGECIDSLKEFTWIPVPAGASRVLLMQQVPTYYPWIEIVVKQCQNNGIQCKVHGLQFVGRRQKPDLQHILANAQFLACEYNGMGMAGGSVSLHGDHGMAGALDQDLPCTVMVWGLNDKEQLGGLKGSKVKVPTFSQTISRLRPIHIAGGSKSLFIVGQNGKVYACGEGTNGRLGLGVTHNVPLPHQLPVLHQYVVKKVAVHSGGKHALALTLDGKVFSWGEGEDGKLGHGNRTTLDKPRLVETLRSKKIRDVACGSSHSAAISSQGELYTWGLGEYGRLGHGDNSTQLKPKLVAALAGRRVIQVACGSRDAQTLALTEDGAVFSWGDGDFGKLGRGGSEGSDTPHEIERLSGIGVIQIECGAQFSLALTRAGEVWTWGKGDYYRLGHGGDQHVRKPQPIAGLRGRRVIHVAVGALHCLAVTDAGQVYAWGDNDHGQQGSGNTFVNKKPALVIGLDAVFVNRVACGSSHSIAWGLPNATLEEEKRGPVPFGSPRDPLGGSSLGIYEAEAAAAAGALKQDSKPPTLTSLSESLALETPAARQAALGHVLRAMSILQARQLIVAALTSHSKVNYKERGAAAGPGAGAGAGAGAAGAAGEEDQLMGAGAMGVVPFPPAEPIAQGGGEAPADATDAALQMEHSPDAQIEAIAVAAGGAGAGAGSTLPPLTAGPLSAFQSLTGSLSMSGSLSSSALPPQHKHSRMSASAMSVMAATMTQQEEMLAQISHTHGLDDFGGLLGEPEAKSLVELLKLAVCGRCGPPSTAQTIAETLISLGSGNAAISSMLLETCITELEDLCTSRHCLGKVPKPVMQESSHPYVDNVNVTGAVRIPGAEMLRIEFDSQCSTEKRNDPLVITDAAGRVLAMRSGREFAHWAPEIRVPGDELRWKFTSDSSVNGWGWRFWVHAIMPAATLGESGSDRAVLSQPSMALVMALLDSRLAPSQQGVLIRLASALAACSQLGALTTAQRIWSLKKLHAVLLLDQAPKPQDPTLAGILQPLIPELLRQYEYEEPQVRGGIHLMHSDYFKTLAALACDMQLDASLPAPVTTTTTTTTAVSTSAITGAAANAGGASSTSTSAGAGAGAGGGGASSSSSSVSTGDGHKWAWFKRYCIAVRVAQSLIRRTELPRPFCLEVRKKFAEMLPNPNASQNNSQSQALSHSPLGSMLNSTTSLSSSTASNVTPPPPPLLAEHQELAGWHHCLPSQHQQQHHSEASSLVLLHEDHTLFQAPHDAQLLQWLNRRPDDWALSWGGASTIYGWGHNHRGQLGGLEGSRIKTPTPCEALSLLRPVQLAGGEQSLFAVTPDGKLFATGYGSGGRLGVGGADSWAIPTLLGSLQHVFVKKVAVNSGGKHCLALTTEGEVYAWGEGEDGKLGHGNRMSYDRPKLVEHLNGMNVADIACGSAHSAAITASGHVLTWGKGRYGRLGHGDSEDQLRPQLVEALLGYRAIDIACGSGDAQTLCITDDDNVWSWGDGDYGKLGRGGSDGCKLPYKIESLAGLGVIKVECGSQFSVALTKSGAVYTWGKGDFHRLGHGSVDHVRRPKKVAALQGKKIISIATGSLHCVACSDSGEVYTWGDNDEGQLGDGTVTAIQRPRLVAALQGKHIVKVTCGSAHTLALSTSQLSERLRPLPNPPLEYDLVRDLAPEALHARLILLHHFSELLCPCLAMLPIAGDLSLGALKDVLVYNIKEAAFRKVIQTTMVRDKQHGPVIELNRIQVKRSRSRCNGLAGVDGMKSVFGQMVQKLPLLTQEALALPHRVWKVKFVGESVDDCGGGYSESIAEMCDELQNGSVPLLINTPNGRGEAGANRDCFLLDPTLGSVLQMNMFRFLGVLMGIAVRTGSPLSINLAEPVWRQLTGEVLRPPDLTEVDRDYVAGLLCIRNMDDDAKLFNTLELPFSTSSARGHEVPLSTRYTHISPRNRAEYVRLALSFRLHEFDEQVKAVRDGMSKVIPVPLLSLFSAAELQAMVCGSPDIPLGLLKSVATYKGFDPGSALVSWFWEVMEEFTNQERSLFLRFVWGRTRLPRTIADFRGRDFVLQVLEKNPPDHFLPESYTCFFLLKMPRYSCKAVLLEKLKYAIHFCKSIDTDEYARVAMGEPTEATGSEDNSDLESVASHDG</sequence>
<dbReference type="SUPFAM" id="SSF63748">
    <property type="entry name" value="Tudor/PWWP/MBT"/>
    <property type="match status" value="1"/>
</dbReference>
<feature type="region of interest" description="Disordered" evidence="15">
    <location>
        <begin position="1447"/>
        <end position="1487"/>
    </location>
</feature>
<feature type="region of interest" description="Disordered" evidence="15">
    <location>
        <begin position="1113"/>
        <end position="1146"/>
    </location>
</feature>
<feature type="repeat" description="RCC1" evidence="14">
    <location>
        <begin position="3257"/>
        <end position="3308"/>
    </location>
</feature>
<dbReference type="FunFam" id="2.30.30.40:FF:000074">
    <property type="entry name" value="E3 ubiquitin-protein ligase HERC2 isoform X1"/>
    <property type="match status" value="1"/>
</dbReference>
<dbReference type="GO" id="GO:0016567">
    <property type="term" value="P:protein ubiquitination"/>
    <property type="evidence" value="ECO:0007669"/>
    <property type="project" value="UniProtKB-UniPathway"/>
</dbReference>
<dbReference type="Gene3D" id="2.130.10.30">
    <property type="entry name" value="Regulator of chromosome condensation 1/beta-lactamase-inhibitor protein II"/>
    <property type="match status" value="3"/>
</dbReference>
<evidence type="ECO:0000256" key="11">
    <source>
        <dbReference type="ARBA" id="ARBA00080834"/>
    </source>
</evidence>
<protein>
    <recommendedName>
        <fullName evidence="4">HECT-type E3 ubiquitin transferase</fullName>
        <ecNumber evidence="4">2.3.2.26</ecNumber>
    </recommendedName>
    <alternativeName>
        <fullName evidence="11">HECT domain and RCC1-like domain-containing protein 2</fullName>
    </alternativeName>
    <alternativeName>
        <fullName evidence="12">HECT-type E3 ubiquitin transferase HERC2</fullName>
    </alternativeName>
</protein>
<dbReference type="PROSITE" id="PS00626">
    <property type="entry name" value="RCC1_2"/>
    <property type="match status" value="1"/>
</dbReference>
<dbReference type="InterPro" id="IPR009091">
    <property type="entry name" value="RCC1/BLIP-II"/>
</dbReference>
<feature type="compositionally biased region" description="Low complexity" evidence="15">
    <location>
        <begin position="242"/>
        <end position="269"/>
    </location>
</feature>
<evidence type="ECO:0000256" key="8">
    <source>
        <dbReference type="ARBA" id="ARBA00022737"/>
    </source>
</evidence>
<feature type="repeat" description="RCC1" evidence="14">
    <location>
        <begin position="692"/>
        <end position="745"/>
    </location>
</feature>
<feature type="domain" description="HECT" evidence="17">
    <location>
        <begin position="4747"/>
        <end position="5073"/>
    </location>
</feature>
<feature type="region of interest" description="Disordered" evidence="15">
    <location>
        <begin position="241"/>
        <end position="285"/>
    </location>
</feature>
<evidence type="ECO:0000256" key="7">
    <source>
        <dbReference type="ARBA" id="ARBA00022679"/>
    </source>
</evidence>
<evidence type="ECO:0000256" key="9">
    <source>
        <dbReference type="ARBA" id="ARBA00022786"/>
    </source>
</evidence>
<dbReference type="Gene3D" id="2.30.30.30">
    <property type="match status" value="1"/>
</dbReference>
<feature type="compositionally biased region" description="Low complexity" evidence="15">
    <location>
        <begin position="42"/>
        <end position="52"/>
    </location>
</feature>
<dbReference type="SUPFAM" id="SSF159034">
    <property type="entry name" value="Mib/herc2 domain-like"/>
    <property type="match status" value="1"/>
</dbReference>
<feature type="compositionally biased region" description="Low complexity" evidence="15">
    <location>
        <begin position="1477"/>
        <end position="1487"/>
    </location>
</feature>
<comment type="subcellular location">
    <subcellularLocation>
        <location evidence="2">Cytoplasm</location>
        <location evidence="2">Cytoskeleton</location>
        <location evidence="2">Microtubule organizing center</location>
        <location evidence="2">Centrosome</location>
        <location evidence="2">Centriole</location>
    </subcellularLocation>
</comment>
<evidence type="ECO:0000259" key="16">
    <source>
        <dbReference type="PROSITE" id="PS50030"/>
    </source>
</evidence>
<feature type="domain" description="UBA" evidence="16">
    <location>
        <begin position="2605"/>
        <end position="2651"/>
    </location>
</feature>
<dbReference type="InterPro" id="IPR058923">
    <property type="entry name" value="RCC1-like_dom"/>
</dbReference>
<dbReference type="Proteomes" id="UP000001819">
    <property type="component" value="Chromosome X"/>
</dbReference>
<dbReference type="KEGG" id="dpo:4815715"/>
<feature type="region of interest" description="Disordered" evidence="15">
    <location>
        <begin position="4054"/>
        <end position="4083"/>
    </location>
</feature>
<name>A0A6I8UHJ7_DROPS</name>
<feature type="region of interest" description="Disordered" evidence="15">
    <location>
        <begin position="4130"/>
        <end position="4176"/>
    </location>
</feature>
<feature type="region of interest" description="Disordered" evidence="15">
    <location>
        <begin position="2658"/>
        <end position="2711"/>
    </location>
</feature>
<reference evidence="21" key="1">
    <citation type="submission" date="2025-08" db="UniProtKB">
        <authorList>
            <consortium name="RefSeq"/>
        </authorList>
    </citation>
    <scope>IDENTIFICATION</scope>
    <source>
        <strain evidence="21">MV-25-SWS-2005</strain>
        <tissue evidence="21">Whole body</tissue>
    </source>
</reference>
<dbReference type="FunFam" id="2.130.10.30:FF:000006">
    <property type="entry name" value="E3 ubiquitin-protein ligase HERC2 isoform X1"/>
    <property type="match status" value="1"/>
</dbReference>
<feature type="compositionally biased region" description="Gly residues" evidence="15">
    <location>
        <begin position="4067"/>
        <end position="4076"/>
    </location>
</feature>
<feature type="repeat" description="RCC1" evidence="14">
    <location>
        <begin position="3151"/>
        <end position="3204"/>
    </location>
</feature>
<dbReference type="InterPro" id="IPR015940">
    <property type="entry name" value="UBA"/>
</dbReference>
<comment type="catalytic activity">
    <reaction evidence="1">
        <text>S-ubiquitinyl-[E2 ubiquitin-conjugating enzyme]-L-cysteine + [acceptor protein]-L-lysine = [E2 ubiquitin-conjugating enzyme]-L-cysteine + N(6)-ubiquitinyl-[acceptor protein]-L-lysine.</text>
        <dbReference type="EC" id="2.3.2.26"/>
    </reaction>
</comment>
<dbReference type="GO" id="GO:0061630">
    <property type="term" value="F:ubiquitin protein ligase activity"/>
    <property type="evidence" value="ECO:0007669"/>
    <property type="project" value="UniProtKB-EC"/>
</dbReference>
<comment type="pathway">
    <text evidence="3">Protein modification; protein ubiquitination.</text>
</comment>
<feature type="repeat" description="RCC1" evidence="14">
    <location>
        <begin position="3415"/>
        <end position="3466"/>
    </location>
</feature>
<dbReference type="InterPro" id="IPR000408">
    <property type="entry name" value="Reg_chr_condens"/>
</dbReference>
<feature type="repeat" description="RCC1" evidence="14">
    <location>
        <begin position="4556"/>
        <end position="4607"/>
    </location>
</feature>
<organism evidence="20 21">
    <name type="scientific">Drosophila pseudoobscura pseudoobscura</name>
    <name type="common">Fruit fly</name>
    <dbReference type="NCBI Taxonomy" id="46245"/>
    <lineage>
        <taxon>Eukaryota</taxon>
        <taxon>Metazoa</taxon>
        <taxon>Ecdysozoa</taxon>
        <taxon>Arthropoda</taxon>
        <taxon>Hexapoda</taxon>
        <taxon>Insecta</taxon>
        <taxon>Pterygota</taxon>
        <taxon>Neoptera</taxon>
        <taxon>Endopterygota</taxon>
        <taxon>Diptera</taxon>
        <taxon>Brachycera</taxon>
        <taxon>Muscomorpha</taxon>
        <taxon>Ephydroidea</taxon>
        <taxon>Drosophilidae</taxon>
        <taxon>Drosophila</taxon>
        <taxon>Sophophora</taxon>
    </lineage>
</organism>
<evidence type="ECO:0000256" key="6">
    <source>
        <dbReference type="ARBA" id="ARBA00022553"/>
    </source>
</evidence>
<feature type="repeat" description="RCC1" evidence="14">
    <location>
        <begin position="4452"/>
        <end position="4503"/>
    </location>
</feature>
<feature type="compositionally biased region" description="Basic and acidic residues" evidence="15">
    <location>
        <begin position="2449"/>
        <end position="2476"/>
    </location>
</feature>
<dbReference type="SUPFAM" id="SSF56204">
    <property type="entry name" value="Hect, E3 ligase catalytic domain"/>
    <property type="match status" value="1"/>
</dbReference>
<dbReference type="CDD" id="cd00078">
    <property type="entry name" value="HECTc"/>
    <property type="match status" value="1"/>
</dbReference>
<keyword evidence="6" id="KW-0597">Phosphoprotein</keyword>
<dbReference type="InterPro" id="IPR037252">
    <property type="entry name" value="Mib_Herc2_sf"/>
</dbReference>
<dbReference type="InterPro" id="IPR051210">
    <property type="entry name" value="Ub_ligase/GEF_domain"/>
</dbReference>
<dbReference type="SMART" id="SM01337">
    <property type="entry name" value="APC10"/>
    <property type="match status" value="1"/>
</dbReference>
<dbReference type="FunFam" id="3.30.2160.10:FF:000010">
    <property type="entry name" value="E3 ubiquitin-protein ligase HERC2 isoform X2"/>
    <property type="match status" value="1"/>
</dbReference>
<feature type="compositionally biased region" description="Low complexity" evidence="15">
    <location>
        <begin position="4130"/>
        <end position="4165"/>
    </location>
</feature>
<dbReference type="RefSeq" id="XP_001355626.4">
    <property type="nucleotide sequence ID" value="XM_001355590.4"/>
</dbReference>
<dbReference type="Gene3D" id="3.30.2160.10">
    <property type="entry name" value="Hect, E3 ligase catalytic domain"/>
    <property type="match status" value="1"/>
</dbReference>
<dbReference type="PANTHER" id="PTHR22870:SF398">
    <property type="entry name" value="E3 UBIQUITIN-PROTEIN LIGASE HERC2"/>
    <property type="match status" value="1"/>
</dbReference>
<feature type="repeat" description="RCC1" evidence="14">
    <location>
        <begin position="3311"/>
        <end position="3362"/>
    </location>
</feature>
<keyword evidence="20" id="KW-1185">Reference proteome</keyword>
<dbReference type="SUPFAM" id="SSF46934">
    <property type="entry name" value="UBA-like"/>
    <property type="match status" value="1"/>
</dbReference>
<dbReference type="Pfam" id="PF00173">
    <property type="entry name" value="Cyt-b5"/>
    <property type="match status" value="1"/>
</dbReference>
<dbReference type="Pfam" id="PF25390">
    <property type="entry name" value="WD40_RLD"/>
    <property type="match status" value="2"/>
</dbReference>
<dbReference type="InterPro" id="IPR035983">
    <property type="entry name" value="Hect_E3_ubiquitin_ligase"/>
</dbReference>
<dbReference type="InterPro" id="IPR000569">
    <property type="entry name" value="HECT_dom"/>
</dbReference>
<dbReference type="Gene3D" id="3.90.1750.10">
    <property type="entry name" value="Hect, E3 ligase catalytic domains"/>
    <property type="match status" value="1"/>
</dbReference>
<feature type="repeat" description="RCC1" evidence="14">
    <location>
        <begin position="4398"/>
        <end position="4449"/>
    </location>
</feature>
<feature type="repeat" description="RCC1" evidence="14">
    <location>
        <begin position="4346"/>
        <end position="4397"/>
    </location>
</feature>
<feature type="domain" description="DOC" evidence="18">
    <location>
        <begin position="2897"/>
        <end position="3075"/>
    </location>
</feature>
<feature type="repeat" description="RCC1" evidence="14">
    <location>
        <begin position="4292"/>
        <end position="4345"/>
    </location>
</feature>
<dbReference type="FunFam" id="2.30.30.30:FF:000015">
    <property type="entry name" value="E3 ubiquitin-protein ligase HERC2"/>
    <property type="match status" value="1"/>
</dbReference>
<dbReference type="PRINTS" id="PR00633">
    <property type="entry name" value="RCCNDNSATION"/>
</dbReference>
<accession>A0A6I8UHJ7</accession>
<dbReference type="InterPro" id="IPR010606">
    <property type="entry name" value="Mib_Herc2"/>
</dbReference>
<dbReference type="FunFam" id="2.130.10.30:FF:000004">
    <property type="entry name" value="E3 ubiquitin-protein ligase HERC2 isoform X2"/>
    <property type="match status" value="1"/>
</dbReference>
<evidence type="ECO:0000256" key="2">
    <source>
        <dbReference type="ARBA" id="ARBA00004114"/>
    </source>
</evidence>
<evidence type="ECO:0000259" key="17">
    <source>
        <dbReference type="PROSITE" id="PS50237"/>
    </source>
</evidence>
<evidence type="ECO:0000256" key="12">
    <source>
        <dbReference type="ARBA" id="ARBA00081609"/>
    </source>
</evidence>
<feature type="region of interest" description="Disordered" evidence="15">
    <location>
        <begin position="2442"/>
        <end position="2497"/>
    </location>
</feature>
<evidence type="ECO:0000259" key="18">
    <source>
        <dbReference type="PROSITE" id="PS51284"/>
    </source>
</evidence>
<dbReference type="InterPro" id="IPR021097">
    <property type="entry name" value="CPH_domain"/>
</dbReference>
<evidence type="ECO:0000256" key="15">
    <source>
        <dbReference type="SAM" id="MobiDB-lite"/>
    </source>
</evidence>
<dbReference type="SUPFAM" id="SSF49785">
    <property type="entry name" value="Galactose-binding domain-like"/>
    <property type="match status" value="1"/>
</dbReference>
<keyword evidence="8" id="KW-0677">Repeat</keyword>
<keyword evidence="5" id="KW-0963">Cytoplasm</keyword>
<feature type="repeat" description="RCC1" evidence="14">
    <location>
        <begin position="796"/>
        <end position="849"/>
    </location>
</feature>
<dbReference type="GO" id="GO:0046872">
    <property type="term" value="F:metal ion binding"/>
    <property type="evidence" value="ECO:0007669"/>
    <property type="project" value="InterPro"/>
</dbReference>
<dbReference type="GO" id="GO:0009966">
    <property type="term" value="P:regulation of signal transduction"/>
    <property type="evidence" value="ECO:0007669"/>
    <property type="project" value="UniProtKB-ARBA"/>
</dbReference>
<dbReference type="FunFam" id="2.130.10.30:FF:000003">
    <property type="entry name" value="E3 ubiquitin-protein ligase HERC2 isoform X1"/>
    <property type="match status" value="1"/>
</dbReference>
<feature type="region of interest" description="Disordered" evidence="15">
    <location>
        <begin position="5082"/>
        <end position="5103"/>
    </location>
</feature>
<dbReference type="InterPro" id="IPR004939">
    <property type="entry name" value="APC_su10/DOC_dom"/>
</dbReference>
<evidence type="ECO:0000259" key="19">
    <source>
        <dbReference type="PROSITE" id="PS51416"/>
    </source>
</evidence>
<feature type="repeat" description="RCC1" evidence="14">
    <location>
        <begin position="746"/>
        <end position="795"/>
    </location>
</feature>
<dbReference type="Gene3D" id="1.10.8.10">
    <property type="entry name" value="DNA helicase RuvA subunit, C-terminal domain"/>
    <property type="match status" value="1"/>
</dbReference>
<dbReference type="Pfam" id="PF00415">
    <property type="entry name" value="RCC1"/>
    <property type="match status" value="4"/>
</dbReference>
<evidence type="ECO:0000256" key="10">
    <source>
        <dbReference type="ARBA" id="ARBA00023212"/>
    </source>
</evidence>
<evidence type="ECO:0000256" key="14">
    <source>
        <dbReference type="PROSITE-ProRule" id="PRU00235"/>
    </source>
</evidence>
<dbReference type="PROSITE" id="PS51416">
    <property type="entry name" value="MIB_HERC2"/>
    <property type="match status" value="1"/>
</dbReference>